<protein>
    <submittedName>
        <fullName evidence="3">Uncharacterized protein</fullName>
    </submittedName>
</protein>
<gene>
    <name evidence="3" type="ORF">OC846_003851</name>
</gene>
<dbReference type="EMBL" id="JAPDMZ010000101">
    <property type="protein sequence ID" value="KAK0550017.1"/>
    <property type="molecule type" value="Genomic_DNA"/>
</dbReference>
<dbReference type="AlphaFoldDB" id="A0AAN6GPA5"/>
<evidence type="ECO:0000313" key="4">
    <source>
        <dbReference type="Proteomes" id="UP001176517"/>
    </source>
</evidence>
<keyword evidence="4" id="KW-1185">Reference proteome</keyword>
<name>A0AAN6GPA5_9BASI</name>
<feature type="signal peptide" evidence="2">
    <location>
        <begin position="1"/>
        <end position="20"/>
    </location>
</feature>
<proteinExistence type="predicted"/>
<comment type="caution">
    <text evidence="3">The sequence shown here is derived from an EMBL/GenBank/DDBJ whole genome shotgun (WGS) entry which is preliminary data.</text>
</comment>
<evidence type="ECO:0000256" key="2">
    <source>
        <dbReference type="SAM" id="SignalP"/>
    </source>
</evidence>
<sequence length="452" mass="46454">MRVQFGLILGSLLAVHAISANTQHERSRVAASAPRRLQHRQPLASLSLLRRAGPTLNPGDACQNPDQCLSGGCDNGVCDYSVVGKGCVMNSDCRQGTCQQGLCYFLPPSAACTADSQCVSNACTTGTCAPISGSAGASCLTGLDCPSLSCTNFVCDASTQGQACNAASDCAVTIQGQGPCLYNRCFGFFNECTDRTMCFDGICRGSASEKYCYGRDSDPCDWNAQCSSQVCDAQDTGMCVGGPRVLTPPPAPTTSSTTSTPTSTSTSTSISTSTSSTTSTTSTTTSSTATSTTTSTTSSTSSATSTVSSTSTSSASTSKSSSSSSSSSSSTTTMPTTTTTSSSSTTRTSTATTSTTSGLPTGASCTTNANCSTGYCRKALLSDGVTRASTGTCSVKRTDGSPCYQNVSREHQHQHDQQGHLDDDPVLHQDEDDDHFGHEVALSGDLHDEHAM</sequence>
<organism evidence="3 4">
    <name type="scientific">Tilletia horrida</name>
    <dbReference type="NCBI Taxonomy" id="155126"/>
    <lineage>
        <taxon>Eukaryota</taxon>
        <taxon>Fungi</taxon>
        <taxon>Dikarya</taxon>
        <taxon>Basidiomycota</taxon>
        <taxon>Ustilaginomycotina</taxon>
        <taxon>Exobasidiomycetes</taxon>
        <taxon>Tilletiales</taxon>
        <taxon>Tilletiaceae</taxon>
        <taxon>Tilletia</taxon>
    </lineage>
</organism>
<feature type="compositionally biased region" description="Low complexity" evidence="1">
    <location>
        <begin position="253"/>
        <end position="357"/>
    </location>
</feature>
<reference evidence="3" key="1">
    <citation type="journal article" date="2023" name="PhytoFront">
        <title>Draft Genome Resources of Seven Strains of Tilletia horrida, Causal Agent of Kernel Smut of Rice.</title>
        <authorList>
            <person name="Khanal S."/>
            <person name="Antony Babu S."/>
            <person name="Zhou X.G."/>
        </authorList>
    </citation>
    <scope>NUCLEOTIDE SEQUENCE</scope>
    <source>
        <strain evidence="3">TX6</strain>
    </source>
</reference>
<feature type="region of interest" description="Disordered" evidence="1">
    <location>
        <begin position="242"/>
        <end position="359"/>
    </location>
</feature>
<feature type="chain" id="PRO_5042944217" evidence="2">
    <location>
        <begin position="21"/>
        <end position="452"/>
    </location>
</feature>
<feature type="region of interest" description="Disordered" evidence="1">
    <location>
        <begin position="390"/>
        <end position="433"/>
    </location>
</feature>
<dbReference type="Proteomes" id="UP001176517">
    <property type="component" value="Unassembled WGS sequence"/>
</dbReference>
<accession>A0AAN6GPA5</accession>
<evidence type="ECO:0000256" key="1">
    <source>
        <dbReference type="SAM" id="MobiDB-lite"/>
    </source>
</evidence>
<evidence type="ECO:0000313" key="3">
    <source>
        <dbReference type="EMBL" id="KAK0550017.1"/>
    </source>
</evidence>
<feature type="compositionally biased region" description="Basic and acidic residues" evidence="1">
    <location>
        <begin position="408"/>
        <end position="429"/>
    </location>
</feature>
<keyword evidence="2" id="KW-0732">Signal</keyword>